<dbReference type="AlphaFoldDB" id="A0A0D9ZNW7"/>
<accession>A0A0D9ZNW7</accession>
<name>A0A0D9ZNW7_9ORYZ</name>
<evidence type="ECO:0000313" key="1">
    <source>
        <dbReference type="EnsemblPlants" id="OGLUM04G20770.1"/>
    </source>
</evidence>
<reference evidence="1" key="2">
    <citation type="submission" date="2018-05" db="EMBL/GenBank/DDBJ databases">
        <title>OgluRS3 (Oryza glumaepatula Reference Sequence Version 3).</title>
        <authorList>
            <person name="Zhang J."/>
            <person name="Kudrna D."/>
            <person name="Lee S."/>
            <person name="Talag J."/>
            <person name="Welchert J."/>
            <person name="Wing R.A."/>
        </authorList>
    </citation>
    <scope>NUCLEOTIDE SEQUENCE [LARGE SCALE GENOMIC DNA]</scope>
</reference>
<keyword evidence="2" id="KW-1185">Reference proteome</keyword>
<dbReference type="EnsemblPlants" id="OGLUM04G20770.1">
    <property type="protein sequence ID" value="OGLUM04G20770.1"/>
    <property type="gene ID" value="OGLUM04G20770"/>
</dbReference>
<evidence type="ECO:0000313" key="2">
    <source>
        <dbReference type="Proteomes" id="UP000026961"/>
    </source>
</evidence>
<reference evidence="1" key="1">
    <citation type="submission" date="2015-04" db="UniProtKB">
        <authorList>
            <consortium name="EnsemblPlants"/>
        </authorList>
    </citation>
    <scope>IDENTIFICATION</scope>
</reference>
<sequence>MAHLHLGICENHYFCMRVLKSIEAAHGSSRVGAERLADSPESGNGHWIHPSRHRHRQILAHQGGWEVERRWDPRGRWKGA</sequence>
<dbReference type="Proteomes" id="UP000026961">
    <property type="component" value="Chromosome 4"/>
</dbReference>
<dbReference type="HOGENOM" id="CLU_2642013_0_0_1"/>
<protein>
    <submittedName>
        <fullName evidence="1">Uncharacterized protein</fullName>
    </submittedName>
</protein>
<organism evidence="1">
    <name type="scientific">Oryza glumipatula</name>
    <dbReference type="NCBI Taxonomy" id="40148"/>
    <lineage>
        <taxon>Eukaryota</taxon>
        <taxon>Viridiplantae</taxon>
        <taxon>Streptophyta</taxon>
        <taxon>Embryophyta</taxon>
        <taxon>Tracheophyta</taxon>
        <taxon>Spermatophyta</taxon>
        <taxon>Magnoliopsida</taxon>
        <taxon>Liliopsida</taxon>
        <taxon>Poales</taxon>
        <taxon>Poaceae</taxon>
        <taxon>BOP clade</taxon>
        <taxon>Oryzoideae</taxon>
        <taxon>Oryzeae</taxon>
        <taxon>Oryzinae</taxon>
        <taxon>Oryza</taxon>
    </lineage>
</organism>
<proteinExistence type="predicted"/>
<dbReference type="Gramene" id="OGLUM04G20770.1">
    <property type="protein sequence ID" value="OGLUM04G20770.1"/>
    <property type="gene ID" value="OGLUM04G20770"/>
</dbReference>